<accession>A0A662D4Z9</accession>
<dbReference type="GO" id="GO:0009307">
    <property type="term" value="P:DNA restriction-modification system"/>
    <property type="evidence" value="ECO:0007669"/>
    <property type="project" value="InterPro"/>
</dbReference>
<dbReference type="AlphaFoldDB" id="A0A662D4Z9"/>
<dbReference type="SUPFAM" id="SSF53335">
    <property type="entry name" value="S-adenosyl-L-methionine-dependent methyltransferases"/>
    <property type="match status" value="1"/>
</dbReference>
<dbReference type="GO" id="GO:0003676">
    <property type="term" value="F:nucleic acid binding"/>
    <property type="evidence" value="ECO:0007669"/>
    <property type="project" value="InterPro"/>
</dbReference>
<dbReference type="InterPro" id="IPR012327">
    <property type="entry name" value="MeTrfase_D12"/>
</dbReference>
<comment type="caution">
    <text evidence="6">The sequence shown here is derived from an EMBL/GenBank/DDBJ whole genome shotgun (WGS) entry which is preliminary data.</text>
</comment>
<organism evidence="6 7">
    <name type="scientific">Aerophobetes bacterium</name>
    <dbReference type="NCBI Taxonomy" id="2030807"/>
    <lineage>
        <taxon>Bacteria</taxon>
        <taxon>Candidatus Aerophobota</taxon>
    </lineage>
</organism>
<protein>
    <recommendedName>
        <fullName evidence="1">site-specific DNA-methyltransferase (adenine-specific)</fullName>
        <ecNumber evidence="1">2.1.1.72</ecNumber>
    </recommendedName>
</protein>
<dbReference type="EMBL" id="QMQA01000307">
    <property type="protein sequence ID" value="RLE10884.1"/>
    <property type="molecule type" value="Genomic_DNA"/>
</dbReference>
<evidence type="ECO:0000256" key="3">
    <source>
        <dbReference type="ARBA" id="ARBA00022679"/>
    </source>
</evidence>
<dbReference type="Pfam" id="PF02086">
    <property type="entry name" value="MethyltransfD12"/>
    <property type="match status" value="1"/>
</dbReference>
<gene>
    <name evidence="6" type="ORF">DRJ04_08970</name>
</gene>
<dbReference type="InterPro" id="IPR002052">
    <property type="entry name" value="DNA_methylase_N6_adenine_CS"/>
</dbReference>
<dbReference type="GO" id="GO:0032259">
    <property type="term" value="P:methylation"/>
    <property type="evidence" value="ECO:0007669"/>
    <property type="project" value="UniProtKB-KW"/>
</dbReference>
<name>A0A662D4Z9_UNCAE</name>
<evidence type="ECO:0000313" key="7">
    <source>
        <dbReference type="Proteomes" id="UP000280417"/>
    </source>
</evidence>
<evidence type="ECO:0000256" key="2">
    <source>
        <dbReference type="ARBA" id="ARBA00022603"/>
    </source>
</evidence>
<evidence type="ECO:0000256" key="5">
    <source>
        <dbReference type="ARBA" id="ARBA00047942"/>
    </source>
</evidence>
<dbReference type="GO" id="GO:0009007">
    <property type="term" value="F:site-specific DNA-methyltransferase (adenine-specific) activity"/>
    <property type="evidence" value="ECO:0007669"/>
    <property type="project" value="UniProtKB-EC"/>
</dbReference>
<reference evidence="6 7" key="1">
    <citation type="submission" date="2018-06" db="EMBL/GenBank/DDBJ databases">
        <title>Extensive metabolic versatility and redundancy in microbially diverse, dynamic hydrothermal sediments.</title>
        <authorList>
            <person name="Dombrowski N."/>
            <person name="Teske A."/>
            <person name="Baker B.J."/>
        </authorList>
    </citation>
    <scope>NUCLEOTIDE SEQUENCE [LARGE SCALE GENOMIC DNA]</scope>
    <source>
        <strain evidence="6">B3_G15</strain>
    </source>
</reference>
<feature type="non-terminal residue" evidence="6">
    <location>
        <position position="498"/>
    </location>
</feature>
<dbReference type="InterPro" id="IPR029063">
    <property type="entry name" value="SAM-dependent_MTases_sf"/>
</dbReference>
<dbReference type="PROSITE" id="PS00092">
    <property type="entry name" value="N6_MTASE"/>
    <property type="match status" value="1"/>
</dbReference>
<evidence type="ECO:0000256" key="1">
    <source>
        <dbReference type="ARBA" id="ARBA00011900"/>
    </source>
</evidence>
<keyword evidence="4" id="KW-0949">S-adenosyl-L-methionine</keyword>
<proteinExistence type="predicted"/>
<keyword evidence="3 6" id="KW-0808">Transferase</keyword>
<evidence type="ECO:0000313" key="6">
    <source>
        <dbReference type="EMBL" id="RLE10884.1"/>
    </source>
</evidence>
<dbReference type="Proteomes" id="UP000280417">
    <property type="component" value="Unassembled WGS sequence"/>
</dbReference>
<sequence length="498" mass="57570">MQKLVNSIQGLQVDFSHEYLTSQIIAYIGNKRKLLPLIHRGIVEIVEGKPSGELFIDLFAGSGSVSRLARVIGFSVWANDWEEYSYIINSAYICTNQSELYKIFAVDGGIDAVISYLNALPDPPPGERYISRYYSAFSNDINKADFRKERLFYTRYNGLAIDKLRNGIDKLYPPGTGDPVVEKKRQLLIAVLLYKAATHTNTSGVFKAYHKGFGGHGKDALSRILKPIKLEVPVLIDSPYFCTTSKEDANYLIKKLGDFHPYIVYIDPPYRQHQYGSNYHLLNTIALWDKPVFELEYNERGELKDKAGIRRDWVKTRSRYCYREEAEKAFGELIENIDAPYILLSYSTEGIIPFEIIHEICISRGDVRILTEEYVKYRGGKQSNTRTNKNVEFLLIIDTRKKISGINLKKNRMLIMSRKLNILFDSKFSRKKLAEKFPLEGSYLIVDLPSGRYRIDTNYFFVLKKPDFIDVISYSEMEFLYENLSFCICRNREEELEV</sequence>
<comment type="catalytic activity">
    <reaction evidence="5">
        <text>a 2'-deoxyadenosine in DNA + S-adenosyl-L-methionine = an N(6)-methyl-2'-deoxyadenosine in DNA + S-adenosyl-L-homocysteine + H(+)</text>
        <dbReference type="Rhea" id="RHEA:15197"/>
        <dbReference type="Rhea" id="RHEA-COMP:12418"/>
        <dbReference type="Rhea" id="RHEA-COMP:12419"/>
        <dbReference type="ChEBI" id="CHEBI:15378"/>
        <dbReference type="ChEBI" id="CHEBI:57856"/>
        <dbReference type="ChEBI" id="CHEBI:59789"/>
        <dbReference type="ChEBI" id="CHEBI:90615"/>
        <dbReference type="ChEBI" id="CHEBI:90616"/>
        <dbReference type="EC" id="2.1.1.72"/>
    </reaction>
</comment>
<dbReference type="EC" id="2.1.1.72" evidence="1"/>
<evidence type="ECO:0000256" key="4">
    <source>
        <dbReference type="ARBA" id="ARBA00022691"/>
    </source>
</evidence>
<keyword evidence="2 6" id="KW-0489">Methyltransferase</keyword>